<dbReference type="Gene3D" id="3.50.50.60">
    <property type="entry name" value="FAD/NAD(P)-binding domain"/>
    <property type="match status" value="1"/>
</dbReference>
<dbReference type="EMBL" id="UINC01115335">
    <property type="protein sequence ID" value="SVC86284.1"/>
    <property type="molecule type" value="Genomic_DNA"/>
</dbReference>
<gene>
    <name evidence="1" type="ORF">METZ01_LOCUS339138</name>
</gene>
<protein>
    <submittedName>
        <fullName evidence="1">Uncharacterized protein</fullName>
    </submittedName>
</protein>
<feature type="non-terminal residue" evidence="1">
    <location>
        <position position="1"/>
    </location>
</feature>
<organism evidence="1">
    <name type="scientific">marine metagenome</name>
    <dbReference type="NCBI Taxonomy" id="408172"/>
    <lineage>
        <taxon>unclassified sequences</taxon>
        <taxon>metagenomes</taxon>
        <taxon>ecological metagenomes</taxon>
    </lineage>
</organism>
<evidence type="ECO:0000313" key="1">
    <source>
        <dbReference type="EMBL" id="SVC86284.1"/>
    </source>
</evidence>
<name>A0A382QLC2_9ZZZZ</name>
<sequence length="144" mass="16486">LDYFQSYGIEIPNGSHFASRGSFSLPFGSLVLPFEIGEAGGYQDYLFGFGIRMSMMSGHAAALSIIGRKKEAKALINELNQKMRLSFVNRILYERLNDDQMASFAKKLSKSIDPISLLSSAYMWNLKNILRWITMKQRYEIRRT</sequence>
<accession>A0A382QLC2</accession>
<reference evidence="1" key="1">
    <citation type="submission" date="2018-05" db="EMBL/GenBank/DDBJ databases">
        <authorList>
            <person name="Lanie J.A."/>
            <person name="Ng W.-L."/>
            <person name="Kazmierczak K.M."/>
            <person name="Andrzejewski T.M."/>
            <person name="Davidsen T.M."/>
            <person name="Wayne K.J."/>
            <person name="Tettelin H."/>
            <person name="Glass J.I."/>
            <person name="Rusch D."/>
            <person name="Podicherti R."/>
            <person name="Tsui H.-C.T."/>
            <person name="Winkler M.E."/>
        </authorList>
    </citation>
    <scope>NUCLEOTIDE SEQUENCE</scope>
</reference>
<dbReference type="InterPro" id="IPR036188">
    <property type="entry name" value="FAD/NAD-bd_sf"/>
</dbReference>
<dbReference type="AlphaFoldDB" id="A0A382QLC2"/>
<proteinExistence type="predicted"/>